<keyword evidence="5" id="KW-0479">Metal-binding</keyword>
<evidence type="ECO:0000313" key="16">
    <source>
        <dbReference type="EMBL" id="MFD2831506.1"/>
    </source>
</evidence>
<dbReference type="GO" id="GO:0016874">
    <property type="term" value="F:ligase activity"/>
    <property type="evidence" value="ECO:0007669"/>
    <property type="project" value="UniProtKB-KW"/>
</dbReference>
<protein>
    <recommendedName>
        <fullName evidence="13">D-alanine--D-alanine ligase</fullName>
        <ecNumber evidence="13">6.3.2.4</ecNumber>
    </recommendedName>
    <alternativeName>
        <fullName evidence="13">D-Ala-D-Ala ligase</fullName>
    </alternativeName>
    <alternativeName>
        <fullName evidence="13">D-alanylalanine synthetase</fullName>
    </alternativeName>
</protein>
<evidence type="ECO:0000256" key="3">
    <source>
        <dbReference type="ARBA" id="ARBA00010871"/>
    </source>
</evidence>
<keyword evidence="17" id="KW-1185">Reference proteome</keyword>
<evidence type="ECO:0000256" key="5">
    <source>
        <dbReference type="ARBA" id="ARBA00022723"/>
    </source>
</evidence>
<dbReference type="NCBIfam" id="TIGR01205">
    <property type="entry name" value="D_ala_D_alaTIGR"/>
    <property type="match status" value="1"/>
</dbReference>
<keyword evidence="12 13" id="KW-0961">Cell wall biogenesis/degradation</keyword>
<reference evidence="17" key="1">
    <citation type="journal article" date="2019" name="Int. J. Syst. Evol. Microbiol.">
        <title>The Global Catalogue of Microorganisms (GCM) 10K type strain sequencing project: providing services to taxonomists for standard genome sequencing and annotation.</title>
        <authorList>
            <consortium name="The Broad Institute Genomics Platform"/>
            <consortium name="The Broad Institute Genome Sequencing Center for Infectious Disease"/>
            <person name="Wu L."/>
            <person name="Ma J."/>
        </authorList>
    </citation>
    <scope>NUCLEOTIDE SEQUENCE [LARGE SCALE GENOMIC DNA]</scope>
    <source>
        <strain evidence="17">KCTC 33575</strain>
    </source>
</reference>
<dbReference type="PROSITE" id="PS00843">
    <property type="entry name" value="DALA_DALA_LIGASE_1"/>
    <property type="match status" value="1"/>
</dbReference>
<dbReference type="Pfam" id="PF07478">
    <property type="entry name" value="Dala_Dala_lig_C"/>
    <property type="match status" value="1"/>
</dbReference>
<comment type="function">
    <text evidence="13">Cell wall formation.</text>
</comment>
<evidence type="ECO:0000256" key="12">
    <source>
        <dbReference type="ARBA" id="ARBA00023316"/>
    </source>
</evidence>
<dbReference type="PIRSF" id="PIRSF039102">
    <property type="entry name" value="Ddl/VanB"/>
    <property type="match status" value="1"/>
</dbReference>
<keyword evidence="6 14" id="KW-0547">Nucleotide-binding</keyword>
<dbReference type="InterPro" id="IPR011095">
    <property type="entry name" value="Dala_Dala_lig_C"/>
</dbReference>
<evidence type="ECO:0000259" key="15">
    <source>
        <dbReference type="PROSITE" id="PS50975"/>
    </source>
</evidence>
<dbReference type="InterPro" id="IPR016185">
    <property type="entry name" value="PreATP-grasp_dom_sf"/>
</dbReference>
<organism evidence="16 17">
    <name type="scientific">Corticicoccus populi</name>
    <dbReference type="NCBI Taxonomy" id="1812821"/>
    <lineage>
        <taxon>Bacteria</taxon>
        <taxon>Bacillati</taxon>
        <taxon>Bacillota</taxon>
        <taxon>Bacilli</taxon>
        <taxon>Bacillales</taxon>
        <taxon>Staphylococcaceae</taxon>
        <taxon>Corticicoccus</taxon>
    </lineage>
</organism>
<dbReference type="InterPro" id="IPR000291">
    <property type="entry name" value="D-Ala_lig_Van_CS"/>
</dbReference>
<sequence length="351" mass="38681">MSKLNIGILYGGKSTEHEVSLRSAESVLKAVDHDKYNISLIYISKDGEWMLSRDSEEIKILSEDNTEALTLIPSKHLAAGDTPLKLDAVIPVLHGTAGEDGKIQGVLELLDIPYAGCNVRSSAVCMDKDMTKRLLTLQGIDVADGTVIKRQHRDQVKFEEVKDSFGLPMFIKPVNQGSSVGVSKVTDEKSFYQALDAAFSFDTKVMIEKGIDGREIEVSVLGNTDIFVSLPGEIISSTEFYSYDSKYIDDDGAVLQIPAELSDTVTKKIQQVAADTFNTLDCEGMARVDVFLTEDDTVIVNEVNTLPGFTSISMYPKLLEVSGVGYSELIDRLIELAIERHQLESRLKTDR</sequence>
<dbReference type="Gene3D" id="3.30.1490.20">
    <property type="entry name" value="ATP-grasp fold, A domain"/>
    <property type="match status" value="1"/>
</dbReference>
<evidence type="ECO:0000256" key="1">
    <source>
        <dbReference type="ARBA" id="ARBA00001936"/>
    </source>
</evidence>
<evidence type="ECO:0000256" key="14">
    <source>
        <dbReference type="PROSITE-ProRule" id="PRU00409"/>
    </source>
</evidence>
<dbReference type="InterPro" id="IPR005905">
    <property type="entry name" value="D_ala_D_ala"/>
</dbReference>
<name>A0ABW5X1X8_9STAP</name>
<dbReference type="EC" id="6.3.2.4" evidence="13"/>
<dbReference type="Proteomes" id="UP001597519">
    <property type="component" value="Unassembled WGS sequence"/>
</dbReference>
<dbReference type="SUPFAM" id="SSF52440">
    <property type="entry name" value="PreATP-grasp domain"/>
    <property type="match status" value="1"/>
</dbReference>
<evidence type="ECO:0000256" key="2">
    <source>
        <dbReference type="ARBA" id="ARBA00001946"/>
    </source>
</evidence>
<dbReference type="InterPro" id="IPR011761">
    <property type="entry name" value="ATP-grasp"/>
</dbReference>
<dbReference type="Gene3D" id="3.30.470.20">
    <property type="entry name" value="ATP-grasp fold, B domain"/>
    <property type="match status" value="1"/>
</dbReference>
<dbReference type="EMBL" id="JBHUOQ010000005">
    <property type="protein sequence ID" value="MFD2831506.1"/>
    <property type="molecule type" value="Genomic_DNA"/>
</dbReference>
<dbReference type="RefSeq" id="WP_377775820.1">
    <property type="nucleotide sequence ID" value="NZ_JBHUOQ010000005.1"/>
</dbReference>
<dbReference type="PROSITE" id="PS00844">
    <property type="entry name" value="DALA_DALA_LIGASE_2"/>
    <property type="match status" value="1"/>
</dbReference>
<gene>
    <name evidence="13" type="primary">ddl</name>
    <name evidence="16" type="ORF">ACFSX4_13600</name>
</gene>
<comment type="catalytic activity">
    <reaction evidence="13">
        <text>2 D-alanine + ATP = D-alanyl-D-alanine + ADP + phosphate + H(+)</text>
        <dbReference type="Rhea" id="RHEA:11224"/>
        <dbReference type="ChEBI" id="CHEBI:15378"/>
        <dbReference type="ChEBI" id="CHEBI:30616"/>
        <dbReference type="ChEBI" id="CHEBI:43474"/>
        <dbReference type="ChEBI" id="CHEBI:57416"/>
        <dbReference type="ChEBI" id="CHEBI:57822"/>
        <dbReference type="ChEBI" id="CHEBI:456216"/>
        <dbReference type="EC" id="6.3.2.4"/>
    </reaction>
</comment>
<dbReference type="NCBIfam" id="NF002378">
    <property type="entry name" value="PRK01372.1"/>
    <property type="match status" value="1"/>
</dbReference>
<dbReference type="PANTHER" id="PTHR23132:SF25">
    <property type="entry name" value="D-ALANINE--D-ALANINE LIGASE A"/>
    <property type="match status" value="1"/>
</dbReference>
<accession>A0ABW5X1X8</accession>
<keyword evidence="10 13" id="KW-0573">Peptidoglycan synthesis</keyword>
<evidence type="ECO:0000256" key="13">
    <source>
        <dbReference type="HAMAP-Rule" id="MF_00047"/>
    </source>
</evidence>
<evidence type="ECO:0000256" key="4">
    <source>
        <dbReference type="ARBA" id="ARBA00022598"/>
    </source>
</evidence>
<keyword evidence="7 14" id="KW-0067">ATP-binding</keyword>
<dbReference type="InterPro" id="IPR013815">
    <property type="entry name" value="ATP_grasp_subdomain_1"/>
</dbReference>
<dbReference type="SUPFAM" id="SSF56059">
    <property type="entry name" value="Glutathione synthetase ATP-binding domain-like"/>
    <property type="match status" value="1"/>
</dbReference>
<evidence type="ECO:0000256" key="11">
    <source>
        <dbReference type="ARBA" id="ARBA00023211"/>
    </source>
</evidence>
<comment type="cofactor">
    <cofactor evidence="1">
        <name>Mn(2+)</name>
        <dbReference type="ChEBI" id="CHEBI:29035"/>
    </cofactor>
</comment>
<evidence type="ECO:0000256" key="10">
    <source>
        <dbReference type="ARBA" id="ARBA00022984"/>
    </source>
</evidence>
<evidence type="ECO:0000256" key="7">
    <source>
        <dbReference type="ARBA" id="ARBA00022840"/>
    </source>
</evidence>
<comment type="pathway">
    <text evidence="13">Cell wall biogenesis; peptidoglycan biosynthesis.</text>
</comment>
<dbReference type="Gene3D" id="3.40.50.20">
    <property type="match status" value="1"/>
</dbReference>
<keyword evidence="9 13" id="KW-0133">Cell shape</keyword>
<comment type="similarity">
    <text evidence="3 13">Belongs to the D-alanine--D-alanine ligase family.</text>
</comment>
<comment type="cofactor">
    <cofactor evidence="2">
        <name>Mg(2+)</name>
        <dbReference type="ChEBI" id="CHEBI:18420"/>
    </cofactor>
</comment>
<keyword evidence="11" id="KW-0464">Manganese</keyword>
<evidence type="ECO:0000256" key="6">
    <source>
        <dbReference type="ARBA" id="ARBA00022741"/>
    </source>
</evidence>
<dbReference type="InterPro" id="IPR011127">
    <property type="entry name" value="Dala_Dala_lig_N"/>
</dbReference>
<keyword evidence="8" id="KW-0460">Magnesium</keyword>
<comment type="subcellular location">
    <subcellularLocation>
        <location evidence="13">Cytoplasm</location>
    </subcellularLocation>
</comment>
<evidence type="ECO:0000313" key="17">
    <source>
        <dbReference type="Proteomes" id="UP001597519"/>
    </source>
</evidence>
<keyword evidence="4 13" id="KW-0436">Ligase</keyword>
<dbReference type="PANTHER" id="PTHR23132">
    <property type="entry name" value="D-ALANINE--D-ALANINE LIGASE"/>
    <property type="match status" value="1"/>
</dbReference>
<dbReference type="Pfam" id="PF01820">
    <property type="entry name" value="Dala_Dala_lig_N"/>
    <property type="match status" value="1"/>
</dbReference>
<dbReference type="NCBIfam" id="NF002528">
    <property type="entry name" value="PRK01966.1-4"/>
    <property type="match status" value="1"/>
</dbReference>
<comment type="caution">
    <text evidence="16">The sequence shown here is derived from an EMBL/GenBank/DDBJ whole genome shotgun (WGS) entry which is preliminary data.</text>
</comment>
<proteinExistence type="inferred from homology"/>
<evidence type="ECO:0000256" key="9">
    <source>
        <dbReference type="ARBA" id="ARBA00022960"/>
    </source>
</evidence>
<keyword evidence="13" id="KW-0963">Cytoplasm</keyword>
<dbReference type="PROSITE" id="PS50975">
    <property type="entry name" value="ATP_GRASP"/>
    <property type="match status" value="1"/>
</dbReference>
<dbReference type="HAMAP" id="MF_00047">
    <property type="entry name" value="Dala_Dala_lig"/>
    <property type="match status" value="1"/>
</dbReference>
<evidence type="ECO:0000256" key="8">
    <source>
        <dbReference type="ARBA" id="ARBA00022842"/>
    </source>
</evidence>
<feature type="domain" description="ATP-grasp" evidence="15">
    <location>
        <begin position="132"/>
        <end position="335"/>
    </location>
</feature>